<reference evidence="16" key="1">
    <citation type="submission" date="2017-09" db="EMBL/GenBank/DDBJ databases">
        <title>Depth-based differentiation of microbial function through sediment-hosted aquifers and enrichment of novel symbionts in the deep terrestrial subsurface.</title>
        <authorList>
            <person name="Probst A.J."/>
            <person name="Ladd B."/>
            <person name="Jarett J.K."/>
            <person name="Geller-Mcgrath D.E."/>
            <person name="Sieber C.M.K."/>
            <person name="Emerson J.B."/>
            <person name="Anantharaman K."/>
            <person name="Thomas B.C."/>
            <person name="Malmstrom R."/>
            <person name="Stieglmeier M."/>
            <person name="Klingl A."/>
            <person name="Woyke T."/>
            <person name="Ryan C.M."/>
            <person name="Banfield J.F."/>
        </authorList>
    </citation>
    <scope>NUCLEOTIDE SEQUENCE [LARGE SCALE GENOMIC DNA]</scope>
</reference>
<dbReference type="InterPro" id="IPR008915">
    <property type="entry name" value="Peptidase_M50"/>
</dbReference>
<evidence type="ECO:0000259" key="14">
    <source>
        <dbReference type="Pfam" id="PF02163"/>
    </source>
</evidence>
<feature type="transmembrane region" description="Helical" evidence="13">
    <location>
        <begin position="87"/>
        <end position="111"/>
    </location>
</feature>
<feature type="transmembrane region" description="Helical" evidence="13">
    <location>
        <begin position="172"/>
        <end position="196"/>
    </location>
</feature>
<dbReference type="InterPro" id="IPR052348">
    <property type="entry name" value="Metallopeptidase_M50B"/>
</dbReference>
<evidence type="ECO:0000256" key="6">
    <source>
        <dbReference type="ARBA" id="ARBA00022692"/>
    </source>
</evidence>
<gene>
    <name evidence="15" type="ORF">COX64_02985</name>
</gene>
<evidence type="ECO:0000256" key="10">
    <source>
        <dbReference type="ARBA" id="ARBA00022989"/>
    </source>
</evidence>
<feature type="non-terminal residue" evidence="15">
    <location>
        <position position="199"/>
    </location>
</feature>
<evidence type="ECO:0000256" key="3">
    <source>
        <dbReference type="ARBA" id="ARBA00007931"/>
    </source>
</evidence>
<keyword evidence="10 13" id="KW-1133">Transmembrane helix</keyword>
<dbReference type="Pfam" id="PF02163">
    <property type="entry name" value="Peptidase_M50"/>
    <property type="match status" value="1"/>
</dbReference>
<comment type="subcellular location">
    <subcellularLocation>
        <location evidence="2">Cell membrane</location>
        <topology evidence="2">Multi-pass membrane protein</topology>
    </subcellularLocation>
</comment>
<feature type="transmembrane region" description="Helical" evidence="13">
    <location>
        <begin position="118"/>
        <end position="140"/>
    </location>
</feature>
<evidence type="ECO:0000256" key="9">
    <source>
        <dbReference type="ARBA" id="ARBA00022833"/>
    </source>
</evidence>
<comment type="cofactor">
    <cofactor evidence="1">
        <name>Zn(2+)</name>
        <dbReference type="ChEBI" id="CHEBI:29105"/>
    </cofactor>
</comment>
<keyword evidence="8" id="KW-0378">Hydrolase</keyword>
<evidence type="ECO:0000256" key="5">
    <source>
        <dbReference type="ARBA" id="ARBA00022670"/>
    </source>
</evidence>
<evidence type="ECO:0000313" key="15">
    <source>
        <dbReference type="EMBL" id="PJA13646.1"/>
    </source>
</evidence>
<dbReference type="CDD" id="cd06158">
    <property type="entry name" value="S2P-M50_like_1"/>
    <property type="match status" value="1"/>
</dbReference>
<dbReference type="Proteomes" id="UP000228952">
    <property type="component" value="Unassembled WGS sequence"/>
</dbReference>
<comment type="caution">
    <text evidence="15">The sequence shown here is derived from an EMBL/GenBank/DDBJ whole genome shotgun (WGS) entry which is preliminary data.</text>
</comment>
<accession>A0A2M7W1L0</accession>
<feature type="transmembrane region" description="Helical" evidence="13">
    <location>
        <begin position="6"/>
        <end position="25"/>
    </location>
</feature>
<evidence type="ECO:0000256" key="8">
    <source>
        <dbReference type="ARBA" id="ARBA00022801"/>
    </source>
</evidence>
<evidence type="ECO:0000313" key="16">
    <source>
        <dbReference type="Proteomes" id="UP000228952"/>
    </source>
</evidence>
<dbReference type="PANTHER" id="PTHR35864:SF1">
    <property type="entry name" value="ZINC METALLOPROTEASE YWHC-RELATED"/>
    <property type="match status" value="1"/>
</dbReference>
<proteinExistence type="inferred from homology"/>
<evidence type="ECO:0000256" key="13">
    <source>
        <dbReference type="SAM" id="Phobius"/>
    </source>
</evidence>
<dbReference type="PANTHER" id="PTHR35864">
    <property type="entry name" value="ZINC METALLOPROTEASE MJ0611-RELATED"/>
    <property type="match status" value="1"/>
</dbReference>
<feature type="domain" description="Peptidase M50" evidence="14">
    <location>
        <begin position="121"/>
        <end position="161"/>
    </location>
</feature>
<name>A0A2M7W1L0_9BACT</name>
<comment type="similarity">
    <text evidence="3">Belongs to the peptidase M50B family.</text>
</comment>
<dbReference type="InterPro" id="IPR044537">
    <property type="entry name" value="Rip2-like"/>
</dbReference>
<keyword evidence="12 13" id="KW-0472">Membrane</keyword>
<dbReference type="GO" id="GO:0005886">
    <property type="term" value="C:plasma membrane"/>
    <property type="evidence" value="ECO:0007669"/>
    <property type="project" value="UniProtKB-SubCell"/>
</dbReference>
<dbReference type="GO" id="GO:0008237">
    <property type="term" value="F:metallopeptidase activity"/>
    <property type="evidence" value="ECO:0007669"/>
    <property type="project" value="UniProtKB-KW"/>
</dbReference>
<dbReference type="GO" id="GO:0006508">
    <property type="term" value="P:proteolysis"/>
    <property type="evidence" value="ECO:0007669"/>
    <property type="project" value="UniProtKB-KW"/>
</dbReference>
<evidence type="ECO:0000256" key="7">
    <source>
        <dbReference type="ARBA" id="ARBA00022723"/>
    </source>
</evidence>
<keyword evidence="5 15" id="KW-0645">Protease</keyword>
<organism evidence="15 16">
    <name type="scientific">Candidatus Dojkabacteria bacterium CG_4_10_14_0_2_um_filter_Dojkabacteria_WS6_41_15</name>
    <dbReference type="NCBI Taxonomy" id="2014249"/>
    <lineage>
        <taxon>Bacteria</taxon>
        <taxon>Candidatus Dojkabacteria</taxon>
    </lineage>
</organism>
<evidence type="ECO:0000256" key="12">
    <source>
        <dbReference type="ARBA" id="ARBA00023136"/>
    </source>
</evidence>
<keyword evidence="7" id="KW-0479">Metal-binding</keyword>
<sequence>MQFDIISMLFIIPAMLLSSAVHEFAHAYTAYRLGDDTARAEGRMTLNPLAHIDLIGLFMMVFGRIGWSKPVPVNSYNFENPVVGNALVSAAGPASNFGLVIVSAILLRILIMIPLPALVLQLFATFFTVMLFINCSLMLFNLLPIPPLDGSNIVEMFLPKAWRAGWSGLAQYAPIILLLLILPFSPLFAIFSSFWYNLL</sequence>
<protein>
    <submittedName>
        <fullName evidence="15">Site-2 protease family protein</fullName>
    </submittedName>
</protein>
<evidence type="ECO:0000256" key="4">
    <source>
        <dbReference type="ARBA" id="ARBA00022475"/>
    </source>
</evidence>
<keyword evidence="9" id="KW-0862">Zinc</keyword>
<evidence type="ECO:0000256" key="1">
    <source>
        <dbReference type="ARBA" id="ARBA00001947"/>
    </source>
</evidence>
<dbReference type="AlphaFoldDB" id="A0A2M7W1L0"/>
<keyword evidence="11" id="KW-0482">Metalloprotease</keyword>
<keyword evidence="6 13" id="KW-0812">Transmembrane</keyword>
<dbReference type="GO" id="GO:0046872">
    <property type="term" value="F:metal ion binding"/>
    <property type="evidence" value="ECO:0007669"/>
    <property type="project" value="UniProtKB-KW"/>
</dbReference>
<keyword evidence="4" id="KW-1003">Cell membrane</keyword>
<dbReference type="EMBL" id="PFQB01000078">
    <property type="protein sequence ID" value="PJA13646.1"/>
    <property type="molecule type" value="Genomic_DNA"/>
</dbReference>
<evidence type="ECO:0000256" key="11">
    <source>
        <dbReference type="ARBA" id="ARBA00023049"/>
    </source>
</evidence>
<evidence type="ECO:0000256" key="2">
    <source>
        <dbReference type="ARBA" id="ARBA00004651"/>
    </source>
</evidence>
<feature type="transmembrane region" description="Helical" evidence="13">
    <location>
        <begin position="46"/>
        <end position="67"/>
    </location>
</feature>